<protein>
    <recommendedName>
        <fullName evidence="2">Gfo/Idh/MocA-like oxidoreductase N-terminal domain-containing protein</fullName>
    </recommendedName>
</protein>
<dbReference type="AlphaFoldDB" id="A0A7S3LPV2"/>
<feature type="domain" description="Gfo/Idh/MocA-like oxidoreductase N-terminal" evidence="2">
    <location>
        <begin position="7"/>
        <end position="119"/>
    </location>
</feature>
<dbReference type="Gene3D" id="3.40.50.720">
    <property type="entry name" value="NAD(P)-binding Rossmann-like Domain"/>
    <property type="match status" value="1"/>
</dbReference>
<organism evidence="3">
    <name type="scientific">Aplanochytrium stocchinoi</name>
    <dbReference type="NCBI Taxonomy" id="215587"/>
    <lineage>
        <taxon>Eukaryota</taxon>
        <taxon>Sar</taxon>
        <taxon>Stramenopiles</taxon>
        <taxon>Bigyra</taxon>
        <taxon>Labyrinthulomycetes</taxon>
        <taxon>Thraustochytrida</taxon>
        <taxon>Thraustochytriidae</taxon>
        <taxon>Aplanochytrium</taxon>
    </lineage>
</organism>
<sequence length="312" mass="33800">MSYSGSKVVIIGGAGQAGKIHVQNLLSLGAEVACYDVIENADCAKSYDAKTTEHDACVADGYKIAIVALPDNMLFPHTYKILDAGFERVMIEKPGSLNSSDLEKLNNKAAENGVAFTIDYQRSFDGRVSKLTNQIKELIADGYQLDYVSVYSCDKAQPPQAAHQALNQGCHDYALLLGILDAADLSVKELQARGVKWGSLNDTKFLKITGSAANDSSLALFDVQMGRVNSTGTFTEFYVKLSKYDAEKDMYMPFEAKLNFPETPDPDSLWSDVWAEAFKKSVEALLKGEGGVPVSFGVSVLSFAEQALASLS</sequence>
<dbReference type="GO" id="GO:0016491">
    <property type="term" value="F:oxidoreductase activity"/>
    <property type="evidence" value="ECO:0007669"/>
    <property type="project" value="UniProtKB-KW"/>
</dbReference>
<dbReference type="GO" id="GO:0006740">
    <property type="term" value="P:NADPH regeneration"/>
    <property type="evidence" value="ECO:0007669"/>
    <property type="project" value="TreeGrafter"/>
</dbReference>
<dbReference type="GO" id="GO:0000166">
    <property type="term" value="F:nucleotide binding"/>
    <property type="evidence" value="ECO:0007669"/>
    <property type="project" value="InterPro"/>
</dbReference>
<dbReference type="GO" id="GO:0005737">
    <property type="term" value="C:cytoplasm"/>
    <property type="evidence" value="ECO:0007669"/>
    <property type="project" value="TreeGrafter"/>
</dbReference>
<dbReference type="SUPFAM" id="SSF51735">
    <property type="entry name" value="NAD(P)-binding Rossmann-fold domains"/>
    <property type="match status" value="1"/>
</dbReference>
<name>A0A7S3LPV2_9STRA</name>
<evidence type="ECO:0000256" key="1">
    <source>
        <dbReference type="ARBA" id="ARBA00023002"/>
    </source>
</evidence>
<dbReference type="InterPro" id="IPR036291">
    <property type="entry name" value="NAD(P)-bd_dom_sf"/>
</dbReference>
<accession>A0A7S3LPV2</accession>
<evidence type="ECO:0000313" key="3">
    <source>
        <dbReference type="EMBL" id="CAE0435778.1"/>
    </source>
</evidence>
<keyword evidence="1" id="KW-0560">Oxidoreductase</keyword>
<dbReference type="PANTHER" id="PTHR42840">
    <property type="entry name" value="NAD(P)-BINDING ROSSMANN-FOLD SUPERFAMILY PROTEIN-RELATED"/>
    <property type="match status" value="1"/>
</dbReference>
<dbReference type="Pfam" id="PF01408">
    <property type="entry name" value="GFO_IDH_MocA"/>
    <property type="match status" value="1"/>
</dbReference>
<dbReference type="EMBL" id="HBIN01008177">
    <property type="protein sequence ID" value="CAE0435778.1"/>
    <property type="molecule type" value="Transcribed_RNA"/>
</dbReference>
<dbReference type="InterPro" id="IPR000683">
    <property type="entry name" value="Gfo/Idh/MocA-like_OxRdtase_N"/>
</dbReference>
<dbReference type="PANTHER" id="PTHR42840:SF3">
    <property type="entry name" value="BINDING ROSSMANN FOLD OXIDOREDUCTASE, PUTATIVE (AFU_ORTHOLOGUE AFUA_2G10240)-RELATED"/>
    <property type="match status" value="1"/>
</dbReference>
<evidence type="ECO:0000259" key="2">
    <source>
        <dbReference type="Pfam" id="PF01408"/>
    </source>
</evidence>
<reference evidence="3" key="1">
    <citation type="submission" date="2021-01" db="EMBL/GenBank/DDBJ databases">
        <authorList>
            <person name="Corre E."/>
            <person name="Pelletier E."/>
            <person name="Niang G."/>
            <person name="Scheremetjew M."/>
            <person name="Finn R."/>
            <person name="Kale V."/>
            <person name="Holt S."/>
            <person name="Cochrane G."/>
            <person name="Meng A."/>
            <person name="Brown T."/>
            <person name="Cohen L."/>
        </authorList>
    </citation>
    <scope>NUCLEOTIDE SEQUENCE</scope>
    <source>
        <strain evidence="3">GSBS06</strain>
    </source>
</reference>
<proteinExistence type="predicted"/>
<gene>
    <name evidence="3" type="ORF">ASTO00021_LOCUS6058</name>
</gene>